<gene>
    <name evidence="1" type="ORF">ABR189_03395</name>
</gene>
<dbReference type="Proteomes" id="UP001549749">
    <property type="component" value="Unassembled WGS sequence"/>
</dbReference>
<organism evidence="1 2">
    <name type="scientific">Chitinophaga defluvii</name>
    <dbReference type="NCBI Taxonomy" id="3163343"/>
    <lineage>
        <taxon>Bacteria</taxon>
        <taxon>Pseudomonadati</taxon>
        <taxon>Bacteroidota</taxon>
        <taxon>Chitinophagia</taxon>
        <taxon>Chitinophagales</taxon>
        <taxon>Chitinophagaceae</taxon>
        <taxon>Chitinophaga</taxon>
    </lineage>
</organism>
<dbReference type="InterPro" id="IPR011257">
    <property type="entry name" value="DNA_glycosylase"/>
</dbReference>
<dbReference type="RefSeq" id="WP_354659037.1">
    <property type="nucleotide sequence ID" value="NZ_JBEXAC010000001.1"/>
</dbReference>
<proteinExistence type="predicted"/>
<dbReference type="EMBL" id="JBEXAC010000001">
    <property type="protein sequence ID" value="MET6996391.1"/>
    <property type="molecule type" value="Genomic_DNA"/>
</dbReference>
<evidence type="ECO:0000313" key="1">
    <source>
        <dbReference type="EMBL" id="MET6996391.1"/>
    </source>
</evidence>
<accession>A0ABV2T035</accession>
<dbReference type="SUPFAM" id="SSF48150">
    <property type="entry name" value="DNA-glycosylase"/>
    <property type="match status" value="1"/>
</dbReference>
<reference evidence="1 2" key="1">
    <citation type="submission" date="2024-06" db="EMBL/GenBank/DDBJ databases">
        <title>Chitinophaga defluvii sp. nov., isolated from municipal sewage.</title>
        <authorList>
            <person name="Zhang L."/>
        </authorList>
    </citation>
    <scope>NUCLEOTIDE SEQUENCE [LARGE SCALE GENOMIC DNA]</scope>
    <source>
        <strain evidence="1 2">H8</strain>
    </source>
</reference>
<comment type="caution">
    <text evidence="1">The sequence shown here is derived from an EMBL/GenBank/DDBJ whole genome shotgun (WGS) entry which is preliminary data.</text>
</comment>
<keyword evidence="2" id="KW-1185">Reference proteome</keyword>
<name>A0ABV2T035_9BACT</name>
<sequence>MNCAKDARKLANFITDLGEEFTVYKKSNNLCYNHIGALYTDIILQSSLNYKTVVKPRVERVLTLYPNANTVNKFGKLITSEGLENIIVWKNSTKLNRIKSVLVFSQKNKINTCTDLKHYLTFPENQLKFLELNGIGPKTLDYLLKLLDFDTVAVDRHIYSFVEMAEVTINDYYSTKKVVEYAADFLEISRSSLDYSIWHFMSTKSSIKKSQLELELA</sequence>
<protein>
    <submittedName>
        <fullName evidence="1">Uncharacterized protein</fullName>
    </submittedName>
</protein>
<evidence type="ECO:0000313" key="2">
    <source>
        <dbReference type="Proteomes" id="UP001549749"/>
    </source>
</evidence>